<keyword evidence="2 4" id="KW-0067">ATP-binding</keyword>
<evidence type="ECO:0000259" key="3">
    <source>
        <dbReference type="PROSITE" id="PS50893"/>
    </source>
</evidence>
<feature type="domain" description="ABC transporter" evidence="3">
    <location>
        <begin position="4"/>
        <end position="227"/>
    </location>
</feature>
<protein>
    <submittedName>
        <fullName evidence="4">ATP-binding cassette domain-containing protein</fullName>
    </submittedName>
</protein>
<dbReference type="InterPro" id="IPR003593">
    <property type="entry name" value="AAA+_ATPase"/>
</dbReference>
<evidence type="ECO:0000256" key="2">
    <source>
        <dbReference type="ARBA" id="ARBA00022840"/>
    </source>
</evidence>
<dbReference type="PANTHER" id="PTHR24220">
    <property type="entry name" value="IMPORT ATP-BINDING PROTEIN"/>
    <property type="match status" value="1"/>
</dbReference>
<accession>A0ABV3X631</accession>
<dbReference type="EMBL" id="JARVLH010000005">
    <property type="protein sequence ID" value="MEX5285641.1"/>
    <property type="molecule type" value="Genomic_DNA"/>
</dbReference>
<keyword evidence="1" id="KW-0547">Nucleotide-binding</keyword>
<dbReference type="Pfam" id="PF00005">
    <property type="entry name" value="ABC_tran"/>
    <property type="match status" value="1"/>
</dbReference>
<reference evidence="4 5" key="1">
    <citation type="submission" date="2023-04" db="EMBL/GenBank/DDBJ databases">
        <title>Genome Sequence of Selenomonas sputigena ATCC 33150.</title>
        <authorList>
            <person name="Miller D.P."/>
            <person name="Anvari S."/>
            <person name="Polson S.W."/>
            <person name="Macdonald M."/>
            <person name="Mcdowell J.V."/>
        </authorList>
    </citation>
    <scope>NUCLEOTIDE SEQUENCE [LARGE SCALE GENOMIC DNA]</scope>
    <source>
        <strain evidence="4 5">ATCC 33150</strain>
    </source>
</reference>
<dbReference type="Proteomes" id="UP001559623">
    <property type="component" value="Unassembled WGS sequence"/>
</dbReference>
<dbReference type="InterPro" id="IPR027417">
    <property type="entry name" value="P-loop_NTPase"/>
</dbReference>
<keyword evidence="5" id="KW-1185">Reference proteome</keyword>
<evidence type="ECO:0000313" key="5">
    <source>
        <dbReference type="Proteomes" id="UP001559623"/>
    </source>
</evidence>
<dbReference type="PROSITE" id="PS00211">
    <property type="entry name" value="ABC_TRANSPORTER_1"/>
    <property type="match status" value="1"/>
</dbReference>
<evidence type="ECO:0000313" key="4">
    <source>
        <dbReference type="EMBL" id="MEX5285641.1"/>
    </source>
</evidence>
<proteinExistence type="predicted"/>
<sequence length="227" mass="25272">MMELRAEKISRDFLRQSAAEGFFMALQETDFRLSAGSLVEVTGRSGSGKSTLLSILSGLMKPGTGQVFLDDRELYQLDEAELARLRNRHIGLAPQRLMALSSLTVWENILLPRLLYEEEESVLPYAAELMERLGIKGLKGAYPQELSGGELRRVTIARAMACRPEILLMDEPTGDLDDESTHHVLSLLREAADNGHAVLLVTHEQEAARYADRLYKMTAGKLTLQEG</sequence>
<dbReference type="PANTHER" id="PTHR24220:SF662">
    <property type="entry name" value="ABC TRANSPORTER ATP-BINDING PROTEIN"/>
    <property type="match status" value="1"/>
</dbReference>
<dbReference type="GO" id="GO:0005524">
    <property type="term" value="F:ATP binding"/>
    <property type="evidence" value="ECO:0007669"/>
    <property type="project" value="UniProtKB-KW"/>
</dbReference>
<evidence type="ECO:0000256" key="1">
    <source>
        <dbReference type="ARBA" id="ARBA00022741"/>
    </source>
</evidence>
<dbReference type="Gene3D" id="3.40.50.300">
    <property type="entry name" value="P-loop containing nucleotide triphosphate hydrolases"/>
    <property type="match status" value="1"/>
</dbReference>
<dbReference type="SMART" id="SM00382">
    <property type="entry name" value="AAA"/>
    <property type="match status" value="1"/>
</dbReference>
<dbReference type="PROSITE" id="PS50893">
    <property type="entry name" value="ABC_TRANSPORTER_2"/>
    <property type="match status" value="1"/>
</dbReference>
<gene>
    <name evidence="4" type="ORF">QCO44_08340</name>
</gene>
<dbReference type="InterPro" id="IPR003439">
    <property type="entry name" value="ABC_transporter-like_ATP-bd"/>
</dbReference>
<dbReference type="InterPro" id="IPR017871">
    <property type="entry name" value="ABC_transporter-like_CS"/>
</dbReference>
<dbReference type="RefSeq" id="WP_368847369.1">
    <property type="nucleotide sequence ID" value="NZ_CP194411.1"/>
</dbReference>
<dbReference type="InterPro" id="IPR015854">
    <property type="entry name" value="ABC_transpr_LolD-like"/>
</dbReference>
<comment type="caution">
    <text evidence="4">The sequence shown here is derived from an EMBL/GenBank/DDBJ whole genome shotgun (WGS) entry which is preliminary data.</text>
</comment>
<name>A0ABV3X631_9FIRM</name>
<organism evidence="4 5">
    <name type="scientific">Selenomonas sputigena</name>
    <dbReference type="NCBI Taxonomy" id="69823"/>
    <lineage>
        <taxon>Bacteria</taxon>
        <taxon>Bacillati</taxon>
        <taxon>Bacillota</taxon>
        <taxon>Negativicutes</taxon>
        <taxon>Selenomonadales</taxon>
        <taxon>Selenomonadaceae</taxon>
        <taxon>Selenomonas</taxon>
    </lineage>
</organism>
<dbReference type="SUPFAM" id="SSF52540">
    <property type="entry name" value="P-loop containing nucleoside triphosphate hydrolases"/>
    <property type="match status" value="1"/>
</dbReference>